<name>A0A0F8WY27_9ZZZZ</name>
<dbReference type="AlphaFoldDB" id="A0A0F8WY27"/>
<organism evidence="2">
    <name type="scientific">marine sediment metagenome</name>
    <dbReference type="NCBI Taxonomy" id="412755"/>
    <lineage>
        <taxon>unclassified sequences</taxon>
        <taxon>metagenomes</taxon>
        <taxon>ecological metagenomes</taxon>
    </lineage>
</organism>
<dbReference type="EMBL" id="LAZR01062417">
    <property type="protein sequence ID" value="KKK61558.1"/>
    <property type="molecule type" value="Genomic_DNA"/>
</dbReference>
<proteinExistence type="predicted"/>
<accession>A0A0F8WY27</accession>
<feature type="region of interest" description="Disordered" evidence="1">
    <location>
        <begin position="20"/>
        <end position="48"/>
    </location>
</feature>
<evidence type="ECO:0000313" key="2">
    <source>
        <dbReference type="EMBL" id="KKK61558.1"/>
    </source>
</evidence>
<sequence length="48" mass="5285">AKFDSDLRLFKDELERTIQARMGSGPPPEMESGAEQKVGKYTVTSVSP</sequence>
<reference evidence="2" key="1">
    <citation type="journal article" date="2015" name="Nature">
        <title>Complex archaea that bridge the gap between prokaryotes and eukaryotes.</title>
        <authorList>
            <person name="Spang A."/>
            <person name="Saw J.H."/>
            <person name="Jorgensen S.L."/>
            <person name="Zaremba-Niedzwiedzka K."/>
            <person name="Martijn J."/>
            <person name="Lind A.E."/>
            <person name="van Eijk R."/>
            <person name="Schleper C."/>
            <person name="Guy L."/>
            <person name="Ettema T.J."/>
        </authorList>
    </citation>
    <scope>NUCLEOTIDE SEQUENCE</scope>
</reference>
<feature type="non-terminal residue" evidence="2">
    <location>
        <position position="1"/>
    </location>
</feature>
<evidence type="ECO:0000256" key="1">
    <source>
        <dbReference type="SAM" id="MobiDB-lite"/>
    </source>
</evidence>
<gene>
    <name evidence="2" type="ORF">LCGC14_3013120</name>
</gene>
<comment type="caution">
    <text evidence="2">The sequence shown here is derived from an EMBL/GenBank/DDBJ whole genome shotgun (WGS) entry which is preliminary data.</text>
</comment>
<protein>
    <submittedName>
        <fullName evidence="2">Uncharacterized protein</fullName>
    </submittedName>
</protein>